<dbReference type="GO" id="GO:0006302">
    <property type="term" value="P:double-strand break repair"/>
    <property type="evidence" value="ECO:0007669"/>
    <property type="project" value="InterPro"/>
</dbReference>
<dbReference type="Proteomes" id="UP000593571">
    <property type="component" value="Unassembled WGS sequence"/>
</dbReference>
<name>A0A7J8CGK7_ROUAE</name>
<proteinExistence type="predicted"/>
<dbReference type="PANTHER" id="PTHR47742:SF1">
    <property type="entry name" value="GAMETOGENETIN"/>
    <property type="match status" value="1"/>
</dbReference>
<sequence>MGNVQSEPSAGGGSRKEQASDHSSDSRRTTLAEPEVLNSCPCKCYCRHQPRHRRLPRNVSAWLSTPTNHLSEPPWVATIKLAGSLVVGLEHYDLQTTHSN</sequence>
<feature type="compositionally biased region" description="Basic and acidic residues" evidence="1">
    <location>
        <begin position="14"/>
        <end position="30"/>
    </location>
</feature>
<dbReference type="GO" id="GO:0031625">
    <property type="term" value="F:ubiquitin protein ligase binding"/>
    <property type="evidence" value="ECO:0007669"/>
    <property type="project" value="TreeGrafter"/>
</dbReference>
<comment type="caution">
    <text evidence="2">The sequence shown here is derived from an EMBL/GenBank/DDBJ whole genome shotgun (WGS) entry which is preliminary data.</text>
</comment>
<dbReference type="InterPro" id="IPR031400">
    <property type="entry name" value="GGN"/>
</dbReference>
<evidence type="ECO:0000256" key="1">
    <source>
        <dbReference type="SAM" id="MobiDB-lite"/>
    </source>
</evidence>
<feature type="region of interest" description="Disordered" evidence="1">
    <location>
        <begin position="1"/>
        <end position="32"/>
    </location>
</feature>
<dbReference type="Pfam" id="PF15685">
    <property type="entry name" value="GGN"/>
    <property type="match status" value="1"/>
</dbReference>
<accession>A0A7J8CGK7</accession>
<organism evidence="2 3">
    <name type="scientific">Rousettus aegyptiacus</name>
    <name type="common">Egyptian fruit bat</name>
    <name type="synonym">Pteropus aegyptiacus</name>
    <dbReference type="NCBI Taxonomy" id="9407"/>
    <lineage>
        <taxon>Eukaryota</taxon>
        <taxon>Metazoa</taxon>
        <taxon>Chordata</taxon>
        <taxon>Craniata</taxon>
        <taxon>Vertebrata</taxon>
        <taxon>Euteleostomi</taxon>
        <taxon>Mammalia</taxon>
        <taxon>Eutheria</taxon>
        <taxon>Laurasiatheria</taxon>
        <taxon>Chiroptera</taxon>
        <taxon>Yinpterochiroptera</taxon>
        <taxon>Pteropodoidea</taxon>
        <taxon>Pteropodidae</taxon>
        <taxon>Rousettinae</taxon>
        <taxon>Rousettus</taxon>
    </lineage>
</organism>
<gene>
    <name evidence="2" type="ORF">HJG63_005582</name>
</gene>
<protein>
    <submittedName>
        <fullName evidence="2">Gametogenetin</fullName>
    </submittedName>
</protein>
<dbReference type="GO" id="GO:0007276">
    <property type="term" value="P:gamete generation"/>
    <property type="evidence" value="ECO:0007669"/>
    <property type="project" value="InterPro"/>
</dbReference>
<dbReference type="PANTHER" id="PTHR47742">
    <property type="entry name" value="GAMETOGENETIN"/>
    <property type="match status" value="1"/>
</dbReference>
<reference evidence="2 3" key="1">
    <citation type="journal article" date="2020" name="Nature">
        <title>Six reference-quality genomes reveal evolution of bat adaptations.</title>
        <authorList>
            <person name="Jebb D."/>
            <person name="Huang Z."/>
            <person name="Pippel M."/>
            <person name="Hughes G.M."/>
            <person name="Lavrichenko K."/>
            <person name="Devanna P."/>
            <person name="Winkler S."/>
            <person name="Jermiin L.S."/>
            <person name="Skirmuntt E.C."/>
            <person name="Katzourakis A."/>
            <person name="Burkitt-Gray L."/>
            <person name="Ray D.A."/>
            <person name="Sullivan K.A.M."/>
            <person name="Roscito J.G."/>
            <person name="Kirilenko B.M."/>
            <person name="Davalos L.M."/>
            <person name="Corthals A.P."/>
            <person name="Power M.L."/>
            <person name="Jones G."/>
            <person name="Ransome R.D."/>
            <person name="Dechmann D.K.N."/>
            <person name="Locatelli A.G."/>
            <person name="Puechmaille S.J."/>
            <person name="Fedrigo O."/>
            <person name="Jarvis E.D."/>
            <person name="Hiller M."/>
            <person name="Vernes S.C."/>
            <person name="Myers E.W."/>
            <person name="Teeling E.C."/>
        </authorList>
    </citation>
    <scope>NUCLEOTIDE SEQUENCE [LARGE SCALE GENOMIC DNA]</scope>
    <source>
        <strain evidence="2">MRouAeg1</strain>
        <tissue evidence="2">Muscle</tissue>
    </source>
</reference>
<dbReference type="AlphaFoldDB" id="A0A7J8CGK7"/>
<keyword evidence="3" id="KW-1185">Reference proteome</keyword>
<evidence type="ECO:0000313" key="3">
    <source>
        <dbReference type="Proteomes" id="UP000593571"/>
    </source>
</evidence>
<dbReference type="EMBL" id="JACASE010000014">
    <property type="protein sequence ID" value="KAF6409929.1"/>
    <property type="molecule type" value="Genomic_DNA"/>
</dbReference>
<evidence type="ECO:0000313" key="2">
    <source>
        <dbReference type="EMBL" id="KAF6409929.1"/>
    </source>
</evidence>